<dbReference type="SUPFAM" id="SSF140459">
    <property type="entry name" value="PE/PPE dimer-like"/>
    <property type="match status" value="1"/>
</dbReference>
<dbReference type="Gene3D" id="1.10.287.850">
    <property type="entry name" value="HP0062-like domain"/>
    <property type="match status" value="1"/>
</dbReference>
<dbReference type="AlphaFoldDB" id="A0A498QUF5"/>
<name>A0A498QUF5_9MYCO</name>
<dbReference type="InterPro" id="IPR038332">
    <property type="entry name" value="PPE_sf"/>
</dbReference>
<evidence type="ECO:0000313" key="2">
    <source>
        <dbReference type="EMBL" id="VBA53257.1"/>
    </source>
</evidence>
<evidence type="ECO:0000259" key="1">
    <source>
        <dbReference type="Pfam" id="PF00934"/>
    </source>
</evidence>
<evidence type="ECO:0000313" key="3">
    <source>
        <dbReference type="Proteomes" id="UP000268285"/>
    </source>
</evidence>
<dbReference type="InterPro" id="IPR000084">
    <property type="entry name" value="PE-PGRS_N"/>
</dbReference>
<feature type="domain" description="PE" evidence="1">
    <location>
        <begin position="5"/>
        <end position="35"/>
    </location>
</feature>
<proteinExistence type="predicted"/>
<protein>
    <recommendedName>
        <fullName evidence="1">PE domain-containing protein</fullName>
    </recommendedName>
</protein>
<dbReference type="EMBL" id="UPHU01000001">
    <property type="protein sequence ID" value="VBA53257.1"/>
    <property type="molecule type" value="Genomic_DNA"/>
</dbReference>
<keyword evidence="3" id="KW-1185">Reference proteome</keyword>
<dbReference type="Proteomes" id="UP000268285">
    <property type="component" value="Unassembled WGS sequence"/>
</dbReference>
<dbReference type="Pfam" id="PF00934">
    <property type="entry name" value="PE"/>
    <property type="match status" value="1"/>
</dbReference>
<gene>
    <name evidence="2" type="ORF">LAUMK142_03956</name>
</gene>
<sequence>MPYTIAATDIVMATATDLASIGSALSAANAAAAVPDD</sequence>
<organism evidence="2 3">
    <name type="scientific">Mycobacterium pseudokansasii</name>
    <dbReference type="NCBI Taxonomy" id="2341080"/>
    <lineage>
        <taxon>Bacteria</taxon>
        <taxon>Bacillati</taxon>
        <taxon>Actinomycetota</taxon>
        <taxon>Actinomycetes</taxon>
        <taxon>Mycobacteriales</taxon>
        <taxon>Mycobacteriaceae</taxon>
        <taxon>Mycobacterium</taxon>
    </lineage>
</organism>
<accession>A0A498QUF5</accession>
<reference evidence="2 3" key="1">
    <citation type="submission" date="2018-09" db="EMBL/GenBank/DDBJ databases">
        <authorList>
            <person name="Tagini F."/>
        </authorList>
    </citation>
    <scope>NUCLEOTIDE SEQUENCE [LARGE SCALE GENOMIC DNA]</scope>
    <source>
        <strain evidence="2 3">MK142</strain>
    </source>
</reference>